<dbReference type="PROSITE" id="PS51257">
    <property type="entry name" value="PROKAR_LIPOPROTEIN"/>
    <property type="match status" value="1"/>
</dbReference>
<organism evidence="3 4">
    <name type="scientific">Nannocystis pusilla</name>
    <dbReference type="NCBI Taxonomy" id="889268"/>
    <lineage>
        <taxon>Bacteria</taxon>
        <taxon>Pseudomonadati</taxon>
        <taxon>Myxococcota</taxon>
        <taxon>Polyangia</taxon>
        <taxon>Nannocystales</taxon>
        <taxon>Nannocystaceae</taxon>
        <taxon>Nannocystis</taxon>
    </lineage>
</organism>
<dbReference type="InterPro" id="IPR028994">
    <property type="entry name" value="Integrin_alpha_N"/>
</dbReference>
<keyword evidence="4" id="KW-1185">Reference proteome</keyword>
<keyword evidence="1" id="KW-0732">Signal</keyword>
<comment type="caution">
    <text evidence="3">The sequence shown here is derived from an EMBL/GenBank/DDBJ whole genome shotgun (WGS) entry which is preliminary data.</text>
</comment>
<dbReference type="AlphaFoldDB" id="A0A9X3IY48"/>
<dbReference type="SUPFAM" id="SSF69318">
    <property type="entry name" value="Integrin alpha N-terminal domain"/>
    <property type="match status" value="1"/>
</dbReference>
<accession>A0A9X3IY48</accession>
<dbReference type="Pfam" id="PF13517">
    <property type="entry name" value="FG-GAP_3"/>
    <property type="match status" value="1"/>
</dbReference>
<evidence type="ECO:0000313" key="3">
    <source>
        <dbReference type="EMBL" id="MCY1007675.1"/>
    </source>
</evidence>
<dbReference type="InterPro" id="IPR013517">
    <property type="entry name" value="FG-GAP"/>
</dbReference>
<dbReference type="Gene3D" id="2.130.10.130">
    <property type="entry name" value="Integrin alpha, N-terminal"/>
    <property type="match status" value="2"/>
</dbReference>
<protein>
    <submittedName>
        <fullName evidence="3">VCBS repeat-containing protein</fullName>
    </submittedName>
</protein>
<dbReference type="Proteomes" id="UP001150924">
    <property type="component" value="Unassembled WGS sequence"/>
</dbReference>
<proteinExistence type="predicted"/>
<reference evidence="3" key="1">
    <citation type="submission" date="2022-11" db="EMBL/GenBank/DDBJ databases">
        <title>Minimal conservation of predation-associated metabolite biosynthetic gene clusters underscores biosynthetic potential of Myxococcota including descriptions for ten novel species: Archangium lansinium sp. nov., Myxococcus landrumus sp. nov., Nannocystis bai.</title>
        <authorList>
            <person name="Ahearne A."/>
            <person name="Stevens C."/>
            <person name="Phillips K."/>
        </authorList>
    </citation>
    <scope>NUCLEOTIDE SEQUENCE</scope>
    <source>
        <strain evidence="3">Na p29</strain>
    </source>
</reference>
<dbReference type="PANTHER" id="PTHR46580">
    <property type="entry name" value="SENSOR KINASE-RELATED"/>
    <property type="match status" value="1"/>
</dbReference>
<sequence length="482" mass="47480">MMRSLGVGVVVGVVACGPTPPPESDTEGGSSDSSGGGSISGVPMTSGGPTSPQPSTDPTITTTPAPTTGAVTTDIEPTTTGETATSSPTTPTSATTDSTTSAEDCGGGSDCPSGQVCVAGACVGVQELPSCGVFSEVTSIFPLVHAPTSLVVADLDGDGDLDIATGAPQVSVIEVQVNSGSGDFSPGSVIALISATGELHLAAGDLDVDGDTDLAAAQQVASDVNVLVGQAGQWTVKPKLEAASGTRRVHFGDVDDNGGAGGDLLTISETSPTIGTWLGDGLGNFAQGMPADVPVSLAVSVLDVSGDALSDLVGPTSLDGFTTARVFTGVLGGGFTESVALSAGGSPISQALAGELDGPVGHEIVGLTQDDEGGLVAVWRAEQPGEWLAVPRLWRAPAVLTGGLLADFDGDGLLDLIAGGDAASVSVLRGDADGGFFCSNTFALEAPAPRELLAAGDVDGDGRMEIVAGAPDLLEIQILTTL</sequence>
<feature type="compositionally biased region" description="Low complexity" evidence="2">
    <location>
        <begin position="40"/>
        <end position="104"/>
    </location>
</feature>
<name>A0A9X3IY48_9BACT</name>
<dbReference type="Pfam" id="PF01839">
    <property type="entry name" value="FG-GAP"/>
    <property type="match status" value="1"/>
</dbReference>
<evidence type="ECO:0000256" key="2">
    <source>
        <dbReference type="SAM" id="MobiDB-lite"/>
    </source>
</evidence>
<feature type="region of interest" description="Disordered" evidence="2">
    <location>
        <begin position="16"/>
        <end position="109"/>
    </location>
</feature>
<dbReference type="EMBL" id="JAPNKE010000002">
    <property type="protein sequence ID" value="MCY1007675.1"/>
    <property type="molecule type" value="Genomic_DNA"/>
</dbReference>
<gene>
    <name evidence="3" type="ORF">OV079_19390</name>
</gene>
<dbReference type="RefSeq" id="WP_267770316.1">
    <property type="nucleotide sequence ID" value="NZ_JAPNKE010000002.1"/>
</dbReference>
<evidence type="ECO:0000256" key="1">
    <source>
        <dbReference type="ARBA" id="ARBA00022729"/>
    </source>
</evidence>
<evidence type="ECO:0000313" key="4">
    <source>
        <dbReference type="Proteomes" id="UP001150924"/>
    </source>
</evidence>